<keyword evidence="2" id="KW-1185">Reference proteome</keyword>
<reference evidence="1 2" key="1">
    <citation type="journal article" date="2014" name="PLoS ONE">
        <title>Global Analysis of Gene Expression Profiles in Physic Nut (Jatropha curcas L.) Seedlings Exposed to Salt Stress.</title>
        <authorList>
            <person name="Zhang L."/>
            <person name="Zhang C."/>
            <person name="Wu P."/>
            <person name="Chen Y."/>
            <person name="Li M."/>
            <person name="Jiang H."/>
            <person name="Wu G."/>
        </authorList>
    </citation>
    <scope>NUCLEOTIDE SEQUENCE [LARGE SCALE GENOMIC DNA]</scope>
    <source>
        <strain evidence="2">cv. GZQX0401</strain>
        <tissue evidence="1">Young leaves</tissue>
    </source>
</reference>
<proteinExistence type="predicted"/>
<dbReference type="AlphaFoldDB" id="A0A067KGQ6"/>
<sequence>MAIAAVGMVVMTSKGRNVELVVAMIVGNAEVELEGGDVNGTEIDGMLVATCKDKMVKLVAIMTIRNNGNRNEEVG</sequence>
<dbReference type="EMBL" id="KK914487">
    <property type="protein sequence ID" value="KDP35416.1"/>
    <property type="molecule type" value="Genomic_DNA"/>
</dbReference>
<evidence type="ECO:0000313" key="2">
    <source>
        <dbReference type="Proteomes" id="UP000027138"/>
    </source>
</evidence>
<dbReference type="Proteomes" id="UP000027138">
    <property type="component" value="Unassembled WGS sequence"/>
</dbReference>
<name>A0A067KGQ6_JATCU</name>
<protein>
    <submittedName>
        <fullName evidence="1">Uncharacterized protein</fullName>
    </submittedName>
</protein>
<accession>A0A067KGQ6</accession>
<organism evidence="1 2">
    <name type="scientific">Jatropha curcas</name>
    <name type="common">Barbados nut</name>
    <dbReference type="NCBI Taxonomy" id="180498"/>
    <lineage>
        <taxon>Eukaryota</taxon>
        <taxon>Viridiplantae</taxon>
        <taxon>Streptophyta</taxon>
        <taxon>Embryophyta</taxon>
        <taxon>Tracheophyta</taxon>
        <taxon>Spermatophyta</taxon>
        <taxon>Magnoliopsida</taxon>
        <taxon>eudicotyledons</taxon>
        <taxon>Gunneridae</taxon>
        <taxon>Pentapetalae</taxon>
        <taxon>rosids</taxon>
        <taxon>fabids</taxon>
        <taxon>Malpighiales</taxon>
        <taxon>Euphorbiaceae</taxon>
        <taxon>Crotonoideae</taxon>
        <taxon>Jatropheae</taxon>
        <taxon>Jatropha</taxon>
    </lineage>
</organism>
<evidence type="ECO:0000313" key="1">
    <source>
        <dbReference type="EMBL" id="KDP35416.1"/>
    </source>
</evidence>
<gene>
    <name evidence="1" type="ORF">JCGZ_10799</name>
</gene>